<dbReference type="Proteomes" id="UP000008810">
    <property type="component" value="Chromosome 1"/>
</dbReference>
<evidence type="ECO:0000313" key="1">
    <source>
        <dbReference type="EMBL" id="PNT74429.1"/>
    </source>
</evidence>
<sequence length="47" mass="4944">MNLGPLPSSSHGLLLLRVLDGTNLQPSLAAHFSYLAIPRDAATLDAD</sequence>
<dbReference type="InParanoid" id="A0A2K2DJH0"/>
<protein>
    <submittedName>
        <fullName evidence="1 2">Uncharacterized protein</fullName>
    </submittedName>
</protein>
<name>A0A2K2DJH0_BRADI</name>
<dbReference type="EMBL" id="CM000880">
    <property type="protein sequence ID" value="PNT74429.1"/>
    <property type="molecule type" value="Genomic_DNA"/>
</dbReference>
<keyword evidence="3" id="KW-1185">Reference proteome</keyword>
<reference evidence="1 2" key="1">
    <citation type="journal article" date="2010" name="Nature">
        <title>Genome sequencing and analysis of the model grass Brachypodium distachyon.</title>
        <authorList>
            <consortium name="International Brachypodium Initiative"/>
        </authorList>
    </citation>
    <scope>NUCLEOTIDE SEQUENCE [LARGE SCALE GENOMIC DNA]</scope>
    <source>
        <strain evidence="1 2">Bd21</strain>
    </source>
</reference>
<gene>
    <name evidence="1" type="ORF">BRADI_1g14567v3</name>
</gene>
<evidence type="ECO:0000313" key="3">
    <source>
        <dbReference type="Proteomes" id="UP000008810"/>
    </source>
</evidence>
<reference evidence="2" key="3">
    <citation type="submission" date="2018-08" db="UniProtKB">
        <authorList>
            <consortium name="EnsemblPlants"/>
        </authorList>
    </citation>
    <scope>IDENTIFICATION</scope>
    <source>
        <strain evidence="2">cv. Bd21</strain>
    </source>
</reference>
<reference evidence="1" key="2">
    <citation type="submission" date="2017-06" db="EMBL/GenBank/DDBJ databases">
        <title>WGS assembly of Brachypodium distachyon.</title>
        <authorList>
            <consortium name="The International Brachypodium Initiative"/>
            <person name="Lucas S."/>
            <person name="Harmon-Smith M."/>
            <person name="Lail K."/>
            <person name="Tice H."/>
            <person name="Grimwood J."/>
            <person name="Bruce D."/>
            <person name="Barry K."/>
            <person name="Shu S."/>
            <person name="Lindquist E."/>
            <person name="Wang M."/>
            <person name="Pitluck S."/>
            <person name="Vogel J.P."/>
            <person name="Garvin D.F."/>
            <person name="Mockler T.C."/>
            <person name="Schmutz J."/>
            <person name="Rokhsar D."/>
            <person name="Bevan M.W."/>
        </authorList>
    </citation>
    <scope>NUCLEOTIDE SEQUENCE</scope>
    <source>
        <strain evidence="1">Bd21</strain>
    </source>
</reference>
<dbReference type="Gramene" id="PNT74429">
    <property type="protein sequence ID" value="PNT74429"/>
    <property type="gene ID" value="BRADI_1g14567v3"/>
</dbReference>
<dbReference type="EnsemblPlants" id="PNT74429">
    <property type="protein sequence ID" value="PNT74429"/>
    <property type="gene ID" value="BRADI_1g14567v3"/>
</dbReference>
<dbReference type="AlphaFoldDB" id="A0A2K2DJH0"/>
<organism evidence="1">
    <name type="scientific">Brachypodium distachyon</name>
    <name type="common">Purple false brome</name>
    <name type="synonym">Trachynia distachya</name>
    <dbReference type="NCBI Taxonomy" id="15368"/>
    <lineage>
        <taxon>Eukaryota</taxon>
        <taxon>Viridiplantae</taxon>
        <taxon>Streptophyta</taxon>
        <taxon>Embryophyta</taxon>
        <taxon>Tracheophyta</taxon>
        <taxon>Spermatophyta</taxon>
        <taxon>Magnoliopsida</taxon>
        <taxon>Liliopsida</taxon>
        <taxon>Poales</taxon>
        <taxon>Poaceae</taxon>
        <taxon>BOP clade</taxon>
        <taxon>Pooideae</taxon>
        <taxon>Stipodae</taxon>
        <taxon>Brachypodieae</taxon>
        <taxon>Brachypodium</taxon>
    </lineage>
</organism>
<accession>A0A2K2DJH0</accession>
<proteinExistence type="predicted"/>
<evidence type="ECO:0000313" key="2">
    <source>
        <dbReference type="EnsemblPlants" id="PNT74429"/>
    </source>
</evidence>